<evidence type="ECO:0000313" key="3">
    <source>
        <dbReference type="Proteomes" id="UP000709295"/>
    </source>
</evidence>
<sequence length="72" mass="7604">VGEKNDLCERVLRGEGGGDESPSSPPGCEPLISAENEGGVGGRSGRYESETNLGCARSEPRQAQLTDEGRLW</sequence>
<proteinExistence type="predicted"/>
<organism evidence="2 3">
    <name type="scientific">Phytophthora aleatoria</name>
    <dbReference type="NCBI Taxonomy" id="2496075"/>
    <lineage>
        <taxon>Eukaryota</taxon>
        <taxon>Sar</taxon>
        <taxon>Stramenopiles</taxon>
        <taxon>Oomycota</taxon>
        <taxon>Peronosporomycetes</taxon>
        <taxon>Peronosporales</taxon>
        <taxon>Peronosporaceae</taxon>
        <taxon>Phytophthora</taxon>
    </lineage>
</organism>
<protein>
    <submittedName>
        <fullName evidence="2">Uncharacterized protein</fullName>
    </submittedName>
</protein>
<reference evidence="2" key="1">
    <citation type="submission" date="2021-01" db="EMBL/GenBank/DDBJ databases">
        <title>Phytophthora aleatoria, a newly-described species from Pinus radiata is distinct from Phytophthora cactorum isolates based on comparative genomics.</title>
        <authorList>
            <person name="Mcdougal R."/>
            <person name="Panda P."/>
            <person name="Williams N."/>
            <person name="Studholme D.J."/>
        </authorList>
    </citation>
    <scope>NUCLEOTIDE SEQUENCE</scope>
    <source>
        <strain evidence="2">NZFS 4037</strain>
    </source>
</reference>
<keyword evidence="3" id="KW-1185">Reference proteome</keyword>
<feature type="region of interest" description="Disordered" evidence="1">
    <location>
        <begin position="1"/>
        <end position="72"/>
    </location>
</feature>
<accession>A0A8J5IJA5</accession>
<feature type="compositionally biased region" description="Basic and acidic residues" evidence="1">
    <location>
        <begin position="1"/>
        <end position="13"/>
    </location>
</feature>
<feature type="non-terminal residue" evidence="2">
    <location>
        <position position="1"/>
    </location>
</feature>
<dbReference type="EMBL" id="JAENGY010001462">
    <property type="protein sequence ID" value="KAG6949145.1"/>
    <property type="molecule type" value="Genomic_DNA"/>
</dbReference>
<name>A0A8J5IJA5_9STRA</name>
<comment type="caution">
    <text evidence="2">The sequence shown here is derived from an EMBL/GenBank/DDBJ whole genome shotgun (WGS) entry which is preliminary data.</text>
</comment>
<evidence type="ECO:0000256" key="1">
    <source>
        <dbReference type="SAM" id="MobiDB-lite"/>
    </source>
</evidence>
<evidence type="ECO:0000313" key="2">
    <source>
        <dbReference type="EMBL" id="KAG6949145.1"/>
    </source>
</evidence>
<dbReference type="Proteomes" id="UP000709295">
    <property type="component" value="Unassembled WGS sequence"/>
</dbReference>
<gene>
    <name evidence="2" type="ORF">JG688_00014763</name>
</gene>
<dbReference type="AlphaFoldDB" id="A0A8J5IJA5"/>